<organism evidence="2 3">
    <name type="scientific">Pseudobdellovibrio exovorus JSS</name>
    <dbReference type="NCBI Taxonomy" id="1184267"/>
    <lineage>
        <taxon>Bacteria</taxon>
        <taxon>Pseudomonadati</taxon>
        <taxon>Bdellovibrionota</taxon>
        <taxon>Bdellovibrionia</taxon>
        <taxon>Bdellovibrionales</taxon>
        <taxon>Pseudobdellovibrionaceae</taxon>
        <taxon>Pseudobdellovibrio</taxon>
    </lineage>
</organism>
<feature type="compositionally biased region" description="Low complexity" evidence="1">
    <location>
        <begin position="14"/>
        <end position="25"/>
    </location>
</feature>
<dbReference type="Proteomes" id="UP000012040">
    <property type="component" value="Chromosome"/>
</dbReference>
<dbReference type="KEGG" id="bex:A11Q_104"/>
<evidence type="ECO:0000313" key="3">
    <source>
        <dbReference type="Proteomes" id="UP000012040"/>
    </source>
</evidence>
<name>M4VML2_9BACT</name>
<dbReference type="PATRIC" id="fig|1184267.3.peg.106"/>
<protein>
    <submittedName>
        <fullName evidence="2">Uncharacterized protein</fullName>
    </submittedName>
</protein>
<gene>
    <name evidence="2" type="ORF">A11Q_104</name>
</gene>
<keyword evidence="3" id="KW-1185">Reference proteome</keyword>
<evidence type="ECO:0000313" key="2">
    <source>
        <dbReference type="EMBL" id="AGH94324.1"/>
    </source>
</evidence>
<dbReference type="STRING" id="1184267.A11Q_104"/>
<proteinExistence type="predicted"/>
<accession>M4VML2</accession>
<dbReference type="EMBL" id="CP003537">
    <property type="protein sequence ID" value="AGH94324.1"/>
    <property type="molecule type" value="Genomic_DNA"/>
</dbReference>
<dbReference type="RefSeq" id="WP_015468814.1">
    <property type="nucleotide sequence ID" value="NC_020813.1"/>
</dbReference>
<evidence type="ECO:0000256" key="1">
    <source>
        <dbReference type="SAM" id="MobiDB-lite"/>
    </source>
</evidence>
<feature type="region of interest" description="Disordered" evidence="1">
    <location>
        <begin position="1"/>
        <end position="25"/>
    </location>
</feature>
<sequence>MSVKNKEPKTVEVTQKQPQTKSPTQKLIRFEPPVKFDSQTGKFVVSDQWKSAITK</sequence>
<reference evidence="2 3" key="1">
    <citation type="journal article" date="2013" name="ISME J.">
        <title>By their genes ye shall know them: genomic signatures of predatory bacteria.</title>
        <authorList>
            <person name="Pasternak Z."/>
            <person name="Pietrokovski S."/>
            <person name="Rotem O."/>
            <person name="Gophna U."/>
            <person name="Lurie-Weinberger M.N."/>
            <person name="Jurkevitch E."/>
        </authorList>
    </citation>
    <scope>NUCLEOTIDE SEQUENCE [LARGE SCALE GENOMIC DNA]</scope>
    <source>
        <strain evidence="2 3">JSS</strain>
    </source>
</reference>
<dbReference type="HOGENOM" id="CLU_3022755_0_0_7"/>
<dbReference type="AlphaFoldDB" id="M4VML2"/>
<feature type="compositionally biased region" description="Basic and acidic residues" evidence="1">
    <location>
        <begin position="1"/>
        <end position="10"/>
    </location>
</feature>